<dbReference type="InterPro" id="IPR014716">
    <property type="entry name" value="Fibrinogen_a/b/g_C_1"/>
</dbReference>
<reference evidence="6" key="1">
    <citation type="journal article" date="2019" name="Int. J. Syst. Evol. Microbiol.">
        <title>The Global Catalogue of Microorganisms (GCM) 10K type strain sequencing project: providing services to taxonomists for standard genome sequencing and annotation.</title>
        <authorList>
            <consortium name="The Broad Institute Genomics Platform"/>
            <consortium name="The Broad Institute Genome Sequencing Center for Infectious Disease"/>
            <person name="Wu L."/>
            <person name="Ma J."/>
        </authorList>
    </citation>
    <scope>NUCLEOTIDE SEQUENCE [LARGE SCALE GENOMIC DNA]</scope>
    <source>
        <strain evidence="6">JCM 9377</strain>
    </source>
</reference>
<dbReference type="PANTHER" id="PTHR16146:SF46">
    <property type="entry name" value="INTELECTIN-1A-RELATED"/>
    <property type="match status" value="1"/>
</dbReference>
<dbReference type="RefSeq" id="WP_344823388.1">
    <property type="nucleotide sequence ID" value="NZ_BAAAUV010000003.1"/>
</dbReference>
<accession>A0ABP6Q1V6</accession>
<dbReference type="NCBIfam" id="NF040941">
    <property type="entry name" value="GGGWT_bact"/>
    <property type="match status" value="1"/>
</dbReference>
<dbReference type="InterPro" id="IPR013783">
    <property type="entry name" value="Ig-like_fold"/>
</dbReference>
<evidence type="ECO:0000313" key="6">
    <source>
        <dbReference type="Proteomes" id="UP001501237"/>
    </source>
</evidence>
<evidence type="ECO:0008006" key="7">
    <source>
        <dbReference type="Google" id="ProtNLM"/>
    </source>
</evidence>
<name>A0ABP6Q1V6_9ACTN</name>
<evidence type="ECO:0000256" key="1">
    <source>
        <dbReference type="ARBA" id="ARBA00022723"/>
    </source>
</evidence>
<organism evidence="5 6">
    <name type="scientific">Actinocorallia longicatena</name>
    <dbReference type="NCBI Taxonomy" id="111803"/>
    <lineage>
        <taxon>Bacteria</taxon>
        <taxon>Bacillati</taxon>
        <taxon>Actinomycetota</taxon>
        <taxon>Actinomycetes</taxon>
        <taxon>Streptosporangiales</taxon>
        <taxon>Thermomonosporaceae</taxon>
        <taxon>Actinocorallia</taxon>
    </lineage>
</organism>
<keyword evidence="1" id="KW-0479">Metal-binding</keyword>
<keyword evidence="3" id="KW-0106">Calcium</keyword>
<keyword evidence="2" id="KW-0430">Lectin</keyword>
<evidence type="ECO:0000256" key="4">
    <source>
        <dbReference type="ARBA" id="ARBA00023157"/>
    </source>
</evidence>
<proteinExistence type="predicted"/>
<evidence type="ECO:0000256" key="2">
    <source>
        <dbReference type="ARBA" id="ARBA00022734"/>
    </source>
</evidence>
<dbReference type="PANTHER" id="PTHR16146">
    <property type="entry name" value="INTELECTIN"/>
    <property type="match status" value="1"/>
</dbReference>
<gene>
    <name evidence="5" type="ORF">GCM10010468_13550</name>
</gene>
<protein>
    <recommendedName>
        <fullName evidence="7">Fibrinogen C-terminal domain-containing protein</fullName>
    </recommendedName>
</protein>
<keyword evidence="4" id="KW-1015">Disulfide bond</keyword>
<evidence type="ECO:0000313" key="5">
    <source>
        <dbReference type="EMBL" id="GAA3200704.1"/>
    </source>
</evidence>
<sequence>MALGFASAITTGTAATAAVPGDGTTALTAAPSCWAIKQSLPAATDGVYWLQTPKLVTAQQFYCDMTTDGGGWVLVGRGREGWNFGYPGQGTAAQVRNTPSGTGAFTPAALPGDTVNGLLNGTPVKDLPDGVRLKRATNAAGTAFQELRWKLLKPSGWSWTFDGGQQLASASFGANVYTDAGLTTASISKDSVALPAQRVITTEASNKNYRKGFGHGTRVTGGSNAATNYLWTNASEGSPIGFTQVWIRPKTTTSDYGTVPDAGLPAAENTPLVSGQTTPVTWGVTGIAGGGSGEQNIEVQGLAVLGNVLYVGGKFQYVQKGATPGAGEKVEQPYLAAFDVTTGDWIPSFRPVLNGQVWDVQAAGDKIVIGGEFTSVNGEAGTTGLAAVDPVTGAPVPTWHAPVTLSDGSPALVRAIDLEGNWLYVGGNFTRISGGDPIGNQITLSRTARVSVATGAPDGAWKPQFNGSVIELDATPTRVYYGGYFTQFAGAPARKLAVITTSTPPAQVAGLNDQSWLPSTSNVDKQYRQIIREVGDRVWLGGSEHDFQVYSADTFTRITGSISRAGGDMQAGVDIDGVMYGGCHCWNFMYSDAYSYPDPATGGFSTVNQVWGIGAWDATTGQFLPNFNPSFDTRIGVGPWEMIADSNKCLWFGGDVNRGSWDAAAGAYQWLGGFGRFCGIDHTAPAVPTQLRVGTQDATTIKIQWTGTLNDTSVKYELLKDGRVIATNVAGWSYTDTLDGASHRYVVRSMDAAGNRSASTPVLVAP</sequence>
<dbReference type="SUPFAM" id="SSF56496">
    <property type="entry name" value="Fibrinogen C-terminal domain-like"/>
    <property type="match status" value="1"/>
</dbReference>
<dbReference type="Gene3D" id="3.90.215.10">
    <property type="entry name" value="Gamma Fibrinogen, chain A, domain 1"/>
    <property type="match status" value="1"/>
</dbReference>
<dbReference type="InterPro" id="IPR036056">
    <property type="entry name" value="Fibrinogen-like_C"/>
</dbReference>
<keyword evidence="6" id="KW-1185">Reference proteome</keyword>
<comment type="caution">
    <text evidence="5">The sequence shown here is derived from an EMBL/GenBank/DDBJ whole genome shotgun (WGS) entry which is preliminary data.</text>
</comment>
<dbReference type="Gene3D" id="2.60.40.10">
    <property type="entry name" value="Immunoglobulins"/>
    <property type="match status" value="1"/>
</dbReference>
<evidence type="ECO:0000256" key="3">
    <source>
        <dbReference type="ARBA" id="ARBA00022837"/>
    </source>
</evidence>
<dbReference type="EMBL" id="BAAAUV010000003">
    <property type="protein sequence ID" value="GAA3200704.1"/>
    <property type="molecule type" value="Genomic_DNA"/>
</dbReference>
<dbReference type="Proteomes" id="UP001501237">
    <property type="component" value="Unassembled WGS sequence"/>
</dbReference>